<feature type="transmembrane region" description="Helical" evidence="2">
    <location>
        <begin position="6"/>
        <end position="23"/>
    </location>
</feature>
<protein>
    <submittedName>
        <fullName evidence="3">Uncharacterized protein</fullName>
    </submittedName>
</protein>
<dbReference type="RefSeq" id="WP_153291963.1">
    <property type="nucleotide sequence ID" value="NZ_CP045643.1"/>
</dbReference>
<keyword evidence="2" id="KW-1133">Transmembrane helix</keyword>
<evidence type="ECO:0000313" key="4">
    <source>
        <dbReference type="Proteomes" id="UP000326179"/>
    </source>
</evidence>
<evidence type="ECO:0000313" key="3">
    <source>
        <dbReference type="EMBL" id="QFZ77781.1"/>
    </source>
</evidence>
<keyword evidence="2" id="KW-0472">Membrane</keyword>
<reference evidence="3 4" key="1">
    <citation type="submission" date="2019-10" db="EMBL/GenBank/DDBJ databases">
        <title>A novel species.</title>
        <authorList>
            <person name="Gao J."/>
        </authorList>
    </citation>
    <scope>NUCLEOTIDE SEQUENCE [LARGE SCALE GENOMIC DNA]</scope>
    <source>
        <strain evidence="3 4">QMT-28</strain>
    </source>
</reference>
<evidence type="ECO:0000256" key="2">
    <source>
        <dbReference type="SAM" id="Phobius"/>
    </source>
</evidence>
<proteinExistence type="predicted"/>
<organism evidence="3 4">
    <name type="scientific">Streptomyces fagopyri</name>
    <dbReference type="NCBI Taxonomy" id="2662397"/>
    <lineage>
        <taxon>Bacteria</taxon>
        <taxon>Bacillati</taxon>
        <taxon>Actinomycetota</taxon>
        <taxon>Actinomycetes</taxon>
        <taxon>Kitasatosporales</taxon>
        <taxon>Streptomycetaceae</taxon>
        <taxon>Streptomyces</taxon>
    </lineage>
</organism>
<evidence type="ECO:0000256" key="1">
    <source>
        <dbReference type="SAM" id="MobiDB-lite"/>
    </source>
</evidence>
<name>A0A5Q0LLG2_9ACTN</name>
<gene>
    <name evidence="3" type="ORF">GFH48_34795</name>
</gene>
<feature type="region of interest" description="Disordered" evidence="1">
    <location>
        <begin position="47"/>
        <end position="66"/>
    </location>
</feature>
<dbReference type="AlphaFoldDB" id="A0A5Q0LLG2"/>
<dbReference type="Proteomes" id="UP000326179">
    <property type="component" value="Chromosome"/>
</dbReference>
<accession>A0A5Q0LLG2</accession>
<keyword evidence="2" id="KW-0812">Transmembrane</keyword>
<sequence length="66" mass="7640">MPWWALIPVVSMITGPVALYLMTRRKRRSEGTDERYEQLSRKYTALLEDSTAGELPNGRARYPDQP</sequence>
<dbReference type="KEGG" id="sfy:GFH48_34795"/>
<keyword evidence="4" id="KW-1185">Reference proteome</keyword>
<dbReference type="EMBL" id="CP045643">
    <property type="protein sequence ID" value="QFZ77781.1"/>
    <property type="molecule type" value="Genomic_DNA"/>
</dbReference>